<dbReference type="InterPro" id="IPR008250">
    <property type="entry name" value="ATPase_P-typ_transduc_dom_A_sf"/>
</dbReference>
<organism evidence="16 17">
    <name type="scientific">Fenollaria massiliensis</name>
    <dbReference type="NCBI Taxonomy" id="938288"/>
    <lineage>
        <taxon>Bacteria</taxon>
        <taxon>Bacillati</taxon>
        <taxon>Bacillota</taxon>
        <taxon>Clostridia</taxon>
        <taxon>Eubacteriales</taxon>
        <taxon>Fenollaria</taxon>
    </lineage>
</organism>
<feature type="transmembrane region" description="Helical" evidence="14">
    <location>
        <begin position="151"/>
        <end position="173"/>
    </location>
</feature>
<feature type="transmembrane region" description="Helical" evidence="14">
    <location>
        <begin position="122"/>
        <end position="139"/>
    </location>
</feature>
<feature type="domain" description="HMA" evidence="15">
    <location>
        <begin position="1"/>
        <end position="67"/>
    </location>
</feature>
<dbReference type="SFLD" id="SFLDS00003">
    <property type="entry name" value="Haloacid_Dehalogenase"/>
    <property type="match status" value="1"/>
</dbReference>
<dbReference type="Pfam" id="PF00702">
    <property type="entry name" value="Hydrolase"/>
    <property type="match status" value="1"/>
</dbReference>
<keyword evidence="8 14" id="KW-0067">ATP-binding</keyword>
<feature type="transmembrane region" description="Helical" evidence="14">
    <location>
        <begin position="669"/>
        <end position="686"/>
    </location>
</feature>
<dbReference type="GO" id="GO:0005886">
    <property type="term" value="C:plasma membrane"/>
    <property type="evidence" value="ECO:0007669"/>
    <property type="project" value="UniProtKB-SubCell"/>
</dbReference>
<evidence type="ECO:0000256" key="1">
    <source>
        <dbReference type="ARBA" id="ARBA00004651"/>
    </source>
</evidence>
<dbReference type="InterPro" id="IPR006121">
    <property type="entry name" value="HMA_dom"/>
</dbReference>
<dbReference type="Gene3D" id="2.70.150.10">
    <property type="entry name" value="Calcium-transporting ATPase, cytoplasmic transduction domain A"/>
    <property type="match status" value="1"/>
</dbReference>
<evidence type="ECO:0000256" key="3">
    <source>
        <dbReference type="ARBA" id="ARBA00012517"/>
    </source>
</evidence>
<dbReference type="PROSITE" id="PS01047">
    <property type="entry name" value="HMA_1"/>
    <property type="match status" value="1"/>
</dbReference>
<dbReference type="FunFam" id="3.30.70.100:FF:000005">
    <property type="entry name" value="Copper-exporting P-type ATPase A"/>
    <property type="match status" value="1"/>
</dbReference>
<reference evidence="16" key="1">
    <citation type="submission" date="2022-04" db="EMBL/GenBank/DDBJ databases">
        <title>Complete genome sequences of Ezakiella coagulans and Fenollaria massiliensis.</title>
        <authorList>
            <person name="France M.T."/>
            <person name="Clifford J."/>
            <person name="Narina S."/>
            <person name="Rutt L."/>
            <person name="Ravel J."/>
        </authorList>
    </citation>
    <scope>NUCLEOTIDE SEQUENCE</scope>
    <source>
        <strain evidence="16">C0061C2</strain>
    </source>
</reference>
<dbReference type="InterPro" id="IPR036412">
    <property type="entry name" value="HAD-like_sf"/>
</dbReference>
<dbReference type="NCBIfam" id="TIGR01511">
    <property type="entry name" value="ATPase-IB1_Cu"/>
    <property type="match status" value="1"/>
</dbReference>
<evidence type="ECO:0000256" key="14">
    <source>
        <dbReference type="RuleBase" id="RU362081"/>
    </source>
</evidence>
<name>A0A9E7IWU6_9FIRM</name>
<keyword evidence="12 14" id="KW-0472">Membrane</keyword>
<dbReference type="RefSeq" id="WP_249242290.1">
    <property type="nucleotide sequence ID" value="NZ_CP096649.1"/>
</dbReference>
<dbReference type="SFLD" id="SFLDG00002">
    <property type="entry name" value="C1.7:_P-type_atpase_like"/>
    <property type="match status" value="1"/>
</dbReference>
<evidence type="ECO:0000256" key="5">
    <source>
        <dbReference type="ARBA" id="ARBA00022723"/>
    </source>
</evidence>
<keyword evidence="5 14" id="KW-0479">Metal-binding</keyword>
<keyword evidence="4 14" id="KW-0812">Transmembrane</keyword>
<evidence type="ECO:0000259" key="15">
    <source>
        <dbReference type="PROSITE" id="PS50846"/>
    </source>
</evidence>
<dbReference type="NCBIfam" id="TIGR01494">
    <property type="entry name" value="ATPase_P-type"/>
    <property type="match status" value="1"/>
</dbReference>
<gene>
    <name evidence="16" type="ORF">M1R53_05565</name>
</gene>
<dbReference type="InterPro" id="IPR044492">
    <property type="entry name" value="P_typ_ATPase_HD_dom"/>
</dbReference>
<dbReference type="PANTHER" id="PTHR43520">
    <property type="entry name" value="ATP7, ISOFORM B"/>
    <property type="match status" value="1"/>
</dbReference>
<dbReference type="PANTHER" id="PTHR43520:SF8">
    <property type="entry name" value="P-TYPE CU(+) TRANSPORTER"/>
    <property type="match status" value="1"/>
</dbReference>
<protein>
    <recommendedName>
        <fullName evidence="3">P-type Cu(+) transporter</fullName>
        <ecNumber evidence="3">7.2.2.8</ecNumber>
    </recommendedName>
</protein>
<dbReference type="SUPFAM" id="SSF81665">
    <property type="entry name" value="Calcium ATPase, transmembrane domain M"/>
    <property type="match status" value="1"/>
</dbReference>
<dbReference type="InterPro" id="IPR027256">
    <property type="entry name" value="P-typ_ATPase_IB"/>
</dbReference>
<evidence type="ECO:0000256" key="11">
    <source>
        <dbReference type="ARBA" id="ARBA00023008"/>
    </source>
</evidence>
<evidence type="ECO:0000256" key="10">
    <source>
        <dbReference type="ARBA" id="ARBA00022989"/>
    </source>
</evidence>
<feature type="transmembrane region" description="Helical" evidence="14">
    <location>
        <begin position="331"/>
        <end position="353"/>
    </location>
</feature>
<comment type="catalytic activity">
    <reaction evidence="13">
        <text>Cu(+)(in) + ATP + H2O = Cu(+)(out) + ADP + phosphate + H(+)</text>
        <dbReference type="Rhea" id="RHEA:25792"/>
        <dbReference type="ChEBI" id="CHEBI:15377"/>
        <dbReference type="ChEBI" id="CHEBI:15378"/>
        <dbReference type="ChEBI" id="CHEBI:30616"/>
        <dbReference type="ChEBI" id="CHEBI:43474"/>
        <dbReference type="ChEBI" id="CHEBI:49552"/>
        <dbReference type="ChEBI" id="CHEBI:456216"/>
        <dbReference type="EC" id="7.2.2.8"/>
    </reaction>
</comment>
<comment type="subcellular location">
    <subcellularLocation>
        <location evidence="1">Cell membrane</location>
        <topology evidence="1">Multi-pass membrane protein</topology>
    </subcellularLocation>
</comment>
<dbReference type="NCBIfam" id="TIGR01525">
    <property type="entry name" value="ATPase-IB_hvy"/>
    <property type="match status" value="1"/>
</dbReference>
<keyword evidence="10 14" id="KW-1133">Transmembrane helix</keyword>
<evidence type="ECO:0000256" key="6">
    <source>
        <dbReference type="ARBA" id="ARBA00022741"/>
    </source>
</evidence>
<proteinExistence type="inferred from homology"/>
<dbReference type="AlphaFoldDB" id="A0A9E7IWU6"/>
<keyword evidence="7" id="KW-0187">Copper transport</keyword>
<evidence type="ECO:0000256" key="12">
    <source>
        <dbReference type="ARBA" id="ARBA00023136"/>
    </source>
</evidence>
<dbReference type="InterPro" id="IPR036163">
    <property type="entry name" value="HMA_dom_sf"/>
</dbReference>
<dbReference type="InterPro" id="IPR017969">
    <property type="entry name" value="Heavy-metal-associated_CS"/>
</dbReference>
<comment type="similarity">
    <text evidence="2 14">Belongs to the cation transport ATPase (P-type) (TC 3.A.3) family. Type IB subfamily.</text>
</comment>
<feature type="transmembrane region" description="Helical" evidence="14">
    <location>
        <begin position="179"/>
        <end position="197"/>
    </location>
</feature>
<dbReference type="Proteomes" id="UP000831151">
    <property type="component" value="Chromosome"/>
</dbReference>
<dbReference type="EC" id="7.2.2.8" evidence="3"/>
<evidence type="ECO:0000256" key="4">
    <source>
        <dbReference type="ARBA" id="ARBA00022692"/>
    </source>
</evidence>
<dbReference type="InterPro" id="IPR001757">
    <property type="entry name" value="P_typ_ATPase"/>
</dbReference>
<dbReference type="SUPFAM" id="SSF55008">
    <property type="entry name" value="HMA, heavy metal-associated domain"/>
    <property type="match status" value="1"/>
</dbReference>
<keyword evidence="7" id="KW-0813">Transport</keyword>
<dbReference type="Pfam" id="PF00403">
    <property type="entry name" value="HMA"/>
    <property type="match status" value="1"/>
</dbReference>
<sequence>MKDNFLIQGMSCAACSARLEKVLSRQDGVSRANVNLSSNRARVIYDENVISRDDILAVISRAGFTGYYQESRDIEKERELREKEIKTLKRDFLISLIFALPLFSVMFLHMAHIQVFYADARWQFAFATLVQIFGGHRFYKGAISSLRSKTFNMDVLVSMGTTAAYLYSIYNMFIDNPHLYFESSAVIITLVLLGKLMEAKAKAKTNEAVDKLQSLKVDEVTVIREGEEKTISIDELEIDDIVLVRPGERLASDGVITEGEASINEAMITGESLPVNKTIGDAVIGSTVNGPSTFKFKVTKVGEDTTLANIIRMVDDAASSKAPVQRMADKIANIFVPSVMAIAFLTFLIYTIFKDANTGIINAISVLVIACPCSLGLATPTAIMVATGRAAQGGVLIKSGEVLEANAKVDAVCFDKTGTLTEGKLSLTKFINTSNISDKDILRYAYSAENQSEHLISEAISSFAKDKGIEYLEADEFEAIHSKGVRAKLDDKEIILSNERYFDELGINYDKALMKELLNEGATVIVMAIDGKAVSYFAIEDSLRSDSKEAIAKIKSMGIKTYMLTGDNDIVAKNVAQKLGIDEFRAELLPEDKLKAIEEIKKSCAKLAMVGDGVNDAPSLASSDVGYSIASGTDVALEASDISLLNNSIGGVQRALELSRAAMKIIKENLFWAFFYNVVGIPFAILGLLTPMLAGTAMAFSSVCVVTNSLRLRYK</sequence>
<dbReference type="KEGG" id="fms:M1R53_05565"/>
<keyword evidence="7" id="KW-0406">Ion transport</keyword>
<feature type="transmembrane region" description="Helical" evidence="14">
    <location>
        <begin position="359"/>
        <end position="379"/>
    </location>
</feature>
<accession>A0A9E7IWU6</accession>
<evidence type="ECO:0000313" key="17">
    <source>
        <dbReference type="Proteomes" id="UP000831151"/>
    </source>
</evidence>
<dbReference type="PRINTS" id="PR00943">
    <property type="entry name" value="CUATPASE"/>
</dbReference>
<dbReference type="GO" id="GO:0016887">
    <property type="term" value="F:ATP hydrolysis activity"/>
    <property type="evidence" value="ECO:0007669"/>
    <property type="project" value="InterPro"/>
</dbReference>
<dbReference type="Gene3D" id="3.40.1110.10">
    <property type="entry name" value="Calcium-transporting ATPase, cytoplasmic domain N"/>
    <property type="match status" value="1"/>
</dbReference>
<dbReference type="SUPFAM" id="SSF81653">
    <property type="entry name" value="Calcium ATPase, transduction domain A"/>
    <property type="match status" value="1"/>
</dbReference>
<evidence type="ECO:0000256" key="8">
    <source>
        <dbReference type="ARBA" id="ARBA00022840"/>
    </source>
</evidence>
<evidence type="ECO:0000256" key="13">
    <source>
        <dbReference type="ARBA" id="ARBA00049289"/>
    </source>
</evidence>
<feature type="transmembrane region" description="Helical" evidence="14">
    <location>
        <begin position="92"/>
        <end position="116"/>
    </location>
</feature>
<dbReference type="CDD" id="cd02094">
    <property type="entry name" value="P-type_ATPase_Cu-like"/>
    <property type="match status" value="1"/>
</dbReference>
<dbReference type="InterPro" id="IPR018303">
    <property type="entry name" value="ATPase_P-typ_P_site"/>
</dbReference>
<keyword evidence="9" id="KW-1278">Translocase</keyword>
<dbReference type="Gene3D" id="3.40.50.1000">
    <property type="entry name" value="HAD superfamily/HAD-like"/>
    <property type="match status" value="1"/>
</dbReference>
<evidence type="ECO:0000256" key="7">
    <source>
        <dbReference type="ARBA" id="ARBA00022796"/>
    </source>
</evidence>
<dbReference type="GO" id="GO:0005524">
    <property type="term" value="F:ATP binding"/>
    <property type="evidence" value="ECO:0007669"/>
    <property type="project" value="UniProtKB-UniRule"/>
</dbReference>
<dbReference type="GO" id="GO:0140581">
    <property type="term" value="F:P-type monovalent copper transporter activity"/>
    <property type="evidence" value="ECO:0007669"/>
    <property type="project" value="UniProtKB-EC"/>
</dbReference>
<dbReference type="InterPro" id="IPR023299">
    <property type="entry name" value="ATPase_P-typ_cyto_dom_N"/>
</dbReference>
<dbReference type="InterPro" id="IPR059000">
    <property type="entry name" value="ATPase_P-type_domA"/>
</dbReference>
<dbReference type="SUPFAM" id="SSF56784">
    <property type="entry name" value="HAD-like"/>
    <property type="match status" value="1"/>
</dbReference>
<dbReference type="PROSITE" id="PS50846">
    <property type="entry name" value="HMA_2"/>
    <property type="match status" value="1"/>
</dbReference>
<dbReference type="PROSITE" id="PS00154">
    <property type="entry name" value="ATPASE_E1_E2"/>
    <property type="match status" value="1"/>
</dbReference>
<dbReference type="Gene3D" id="3.30.70.100">
    <property type="match status" value="1"/>
</dbReference>
<evidence type="ECO:0000256" key="2">
    <source>
        <dbReference type="ARBA" id="ARBA00006024"/>
    </source>
</evidence>
<keyword evidence="14" id="KW-1003">Cell membrane</keyword>
<evidence type="ECO:0000256" key="9">
    <source>
        <dbReference type="ARBA" id="ARBA00022967"/>
    </source>
</evidence>
<dbReference type="GO" id="GO:0005507">
    <property type="term" value="F:copper ion binding"/>
    <property type="evidence" value="ECO:0007669"/>
    <property type="project" value="TreeGrafter"/>
</dbReference>
<dbReference type="CDD" id="cd00371">
    <property type="entry name" value="HMA"/>
    <property type="match status" value="1"/>
</dbReference>
<dbReference type="GO" id="GO:0055070">
    <property type="term" value="P:copper ion homeostasis"/>
    <property type="evidence" value="ECO:0007669"/>
    <property type="project" value="TreeGrafter"/>
</dbReference>
<dbReference type="GO" id="GO:0043682">
    <property type="term" value="F:P-type divalent copper transporter activity"/>
    <property type="evidence" value="ECO:0007669"/>
    <property type="project" value="TreeGrafter"/>
</dbReference>
<dbReference type="FunFam" id="2.70.150.10:FF:000002">
    <property type="entry name" value="Copper-transporting ATPase 1, putative"/>
    <property type="match status" value="1"/>
</dbReference>
<dbReference type="Pfam" id="PF00122">
    <property type="entry name" value="E1-E2_ATPase"/>
    <property type="match status" value="1"/>
</dbReference>
<keyword evidence="17" id="KW-1185">Reference proteome</keyword>
<dbReference type="InterPro" id="IPR023298">
    <property type="entry name" value="ATPase_P-typ_TM_dom_sf"/>
</dbReference>
<evidence type="ECO:0000313" key="16">
    <source>
        <dbReference type="EMBL" id="UQK58706.1"/>
    </source>
</evidence>
<dbReference type="PRINTS" id="PR00119">
    <property type="entry name" value="CATATPASE"/>
</dbReference>
<dbReference type="EMBL" id="CP096649">
    <property type="protein sequence ID" value="UQK58706.1"/>
    <property type="molecule type" value="Genomic_DNA"/>
</dbReference>
<dbReference type="InterPro" id="IPR023214">
    <property type="entry name" value="HAD_sf"/>
</dbReference>
<keyword evidence="6 14" id="KW-0547">Nucleotide-binding</keyword>
<dbReference type="SFLD" id="SFLDF00027">
    <property type="entry name" value="p-type_atpase"/>
    <property type="match status" value="1"/>
</dbReference>
<keyword evidence="11" id="KW-0186">Copper</keyword>